<evidence type="ECO:0000259" key="1">
    <source>
        <dbReference type="Pfam" id="PF17989"/>
    </source>
</evidence>
<evidence type="ECO:0000313" key="3">
    <source>
        <dbReference type="Proteomes" id="UP000241074"/>
    </source>
</evidence>
<organism evidence="2 3">
    <name type="scientific">Ahniella affigens</name>
    <dbReference type="NCBI Taxonomy" id="2021234"/>
    <lineage>
        <taxon>Bacteria</taxon>
        <taxon>Pseudomonadati</taxon>
        <taxon>Pseudomonadota</taxon>
        <taxon>Gammaproteobacteria</taxon>
        <taxon>Lysobacterales</taxon>
        <taxon>Rhodanobacteraceae</taxon>
        <taxon>Ahniella</taxon>
    </lineage>
</organism>
<reference evidence="2 3" key="2">
    <citation type="submission" date="2018-03" db="EMBL/GenBank/DDBJ databases">
        <authorList>
            <person name="Keele B.F."/>
        </authorList>
    </citation>
    <scope>NUCLEOTIDE SEQUENCE [LARGE SCALE GENOMIC DNA]</scope>
    <source>
        <strain evidence="2 3">D13</strain>
        <plasmid evidence="3">Plasmid unnamed</plasmid>
    </source>
</reference>
<dbReference type="AlphaFoldDB" id="A0A2P1PZL8"/>
<protein>
    <recommendedName>
        <fullName evidence="1">Actin-like protein N-terminal domain-containing protein</fullName>
    </recommendedName>
</protein>
<dbReference type="SUPFAM" id="SSF53067">
    <property type="entry name" value="Actin-like ATPase domain"/>
    <property type="match status" value="2"/>
</dbReference>
<evidence type="ECO:0000313" key="2">
    <source>
        <dbReference type="EMBL" id="AVQ00293.1"/>
    </source>
</evidence>
<dbReference type="Pfam" id="PF17989">
    <property type="entry name" value="ALP_N"/>
    <property type="match status" value="1"/>
</dbReference>
<accession>A0A2P1PZL8</accession>
<dbReference type="Proteomes" id="UP000241074">
    <property type="component" value="Plasmid unnamed"/>
</dbReference>
<sequence length="337" mass="35706">MGLDIGYGYVKTAWTEGSGESHVHIMPSGAALASLLPADASGGRNLCGGVEVLVEGEVWVAGANPGEFQASVRQLHADYAATNEYLALAYAAIIKSGQQVVDELVTGLPMSHYLDPERRARLVKRLTGKHPVRGGRTVTVERVSVVPQPMGAVFLVLGSAGSGRMDRELVSRIAGQATCTLSIDPGFYSTDYVVVKNRGIRDRSAGTSTVAISAVLDETGKRIAARYQGVRVSRERLELALRDGTKDLLVGKFTIPFREILADAAAELGRRLSVEILESIRGEEAVDVVLLSGGGSALFDEQLRGAFPNALVHVVESPQLANARGFLARARAAAGVS</sequence>
<name>A0A2P1PZL8_9GAMM</name>
<gene>
    <name evidence="2" type="ORF">C7S18_23640</name>
</gene>
<dbReference type="Gene3D" id="3.30.420.40">
    <property type="match status" value="2"/>
</dbReference>
<keyword evidence="2" id="KW-0614">Plasmid</keyword>
<proteinExistence type="predicted"/>
<reference evidence="2 3" key="1">
    <citation type="submission" date="2018-03" db="EMBL/GenBank/DDBJ databases">
        <title>Ahniella affigens gen. nov., sp. nov., a gammaproteobacterium isolated from sandy soil near a stream.</title>
        <authorList>
            <person name="Ko Y."/>
            <person name="Kim J.-H."/>
        </authorList>
    </citation>
    <scope>NUCLEOTIDE SEQUENCE [LARGE SCALE GENOMIC DNA]</scope>
    <source>
        <strain evidence="2 3">D13</strain>
        <plasmid evidence="3">Plasmid unnamed</plasmid>
    </source>
</reference>
<feature type="domain" description="Actin-like protein N-terminal" evidence="1">
    <location>
        <begin position="2"/>
        <end position="151"/>
    </location>
</feature>
<keyword evidence="3" id="KW-1185">Reference proteome</keyword>
<dbReference type="InterPro" id="IPR043129">
    <property type="entry name" value="ATPase_NBD"/>
</dbReference>
<dbReference type="InterPro" id="IPR040607">
    <property type="entry name" value="ALP_N"/>
</dbReference>
<dbReference type="KEGG" id="xba:C7S18_23640"/>
<geneLocation type="plasmid" evidence="2">
    <name>unnamed</name>
</geneLocation>
<dbReference type="EMBL" id="CP027861">
    <property type="protein sequence ID" value="AVQ00293.1"/>
    <property type="molecule type" value="Genomic_DNA"/>
</dbReference>